<keyword evidence="2" id="KW-0472">Membrane</keyword>
<sequence length="111" mass="12219">MSSARGLFPMALATVIGIGTGIQIFGPAFKEEKEQKEQEQTVEFKEQHSHSPEEQVRKTEEAVANAGGATTIPNTTPRWSEVQAGQFSKPVNSFSWHEVPLDQYNLIEGSS</sequence>
<protein>
    <submittedName>
        <fullName evidence="3">Uncharacterized protein</fullName>
    </submittedName>
</protein>
<dbReference type="EMBL" id="JBHFEH010000010">
    <property type="protein sequence ID" value="KAL2055819.1"/>
    <property type="molecule type" value="Genomic_DNA"/>
</dbReference>
<proteinExistence type="predicted"/>
<evidence type="ECO:0000313" key="4">
    <source>
        <dbReference type="Proteomes" id="UP001590951"/>
    </source>
</evidence>
<dbReference type="Pfam" id="PF23670">
    <property type="entry name" value="PIGBOS1"/>
    <property type="match status" value="1"/>
</dbReference>
<name>A0ABR4BG90_9LECA</name>
<dbReference type="Proteomes" id="UP001590951">
    <property type="component" value="Unassembled WGS sequence"/>
</dbReference>
<feature type="transmembrane region" description="Helical" evidence="2">
    <location>
        <begin position="6"/>
        <end position="26"/>
    </location>
</feature>
<keyword evidence="2" id="KW-0812">Transmembrane</keyword>
<accession>A0ABR4BG90</accession>
<keyword evidence="4" id="KW-1185">Reference proteome</keyword>
<feature type="compositionally biased region" description="Basic and acidic residues" evidence="1">
    <location>
        <begin position="32"/>
        <end position="61"/>
    </location>
</feature>
<gene>
    <name evidence="3" type="ORF">ABVK25_004063</name>
</gene>
<organism evidence="3 4">
    <name type="scientific">Lepraria finkii</name>
    <dbReference type="NCBI Taxonomy" id="1340010"/>
    <lineage>
        <taxon>Eukaryota</taxon>
        <taxon>Fungi</taxon>
        <taxon>Dikarya</taxon>
        <taxon>Ascomycota</taxon>
        <taxon>Pezizomycotina</taxon>
        <taxon>Lecanoromycetes</taxon>
        <taxon>OSLEUM clade</taxon>
        <taxon>Lecanoromycetidae</taxon>
        <taxon>Lecanorales</taxon>
        <taxon>Lecanorineae</taxon>
        <taxon>Stereocaulaceae</taxon>
        <taxon>Lepraria</taxon>
    </lineage>
</organism>
<feature type="region of interest" description="Disordered" evidence="1">
    <location>
        <begin position="32"/>
        <end position="78"/>
    </location>
</feature>
<keyword evidence="2" id="KW-1133">Transmembrane helix</keyword>
<evidence type="ECO:0000256" key="1">
    <source>
        <dbReference type="SAM" id="MobiDB-lite"/>
    </source>
</evidence>
<dbReference type="InterPro" id="IPR057394">
    <property type="entry name" value="PIGBOS1"/>
</dbReference>
<evidence type="ECO:0000256" key="2">
    <source>
        <dbReference type="SAM" id="Phobius"/>
    </source>
</evidence>
<comment type="caution">
    <text evidence="3">The sequence shown here is derived from an EMBL/GenBank/DDBJ whole genome shotgun (WGS) entry which is preliminary data.</text>
</comment>
<evidence type="ECO:0000313" key="3">
    <source>
        <dbReference type="EMBL" id="KAL2055819.1"/>
    </source>
</evidence>
<reference evidence="3 4" key="1">
    <citation type="submission" date="2024-09" db="EMBL/GenBank/DDBJ databases">
        <title>Rethinking Asexuality: The Enigmatic Case of Functional Sexual Genes in Lepraria (Stereocaulaceae).</title>
        <authorList>
            <person name="Doellman M."/>
            <person name="Sun Y."/>
            <person name="Barcenas-Pena A."/>
            <person name="Lumbsch H.T."/>
            <person name="Grewe F."/>
        </authorList>
    </citation>
    <scope>NUCLEOTIDE SEQUENCE [LARGE SCALE GENOMIC DNA]</scope>
    <source>
        <strain evidence="3 4">Grewe 0041</strain>
    </source>
</reference>